<evidence type="ECO:0000313" key="14">
    <source>
        <dbReference type="Proteomes" id="UP000028524"/>
    </source>
</evidence>
<evidence type="ECO:0000256" key="1">
    <source>
        <dbReference type="ARBA" id="ARBA00008945"/>
    </source>
</evidence>
<dbReference type="Pfam" id="PF00581">
    <property type="entry name" value="Rhodanese"/>
    <property type="match status" value="1"/>
</dbReference>
<evidence type="ECO:0000256" key="2">
    <source>
        <dbReference type="ARBA" id="ARBA00022679"/>
    </source>
</evidence>
<dbReference type="EMBL" id="KL660817">
    <property type="protein sequence ID" value="KFA62097.1"/>
    <property type="molecule type" value="Genomic_DNA"/>
</dbReference>
<reference evidence="13 14" key="1">
    <citation type="journal article" date="2014" name="BMC Genomics">
        <title>Comparative genome sequencing reveals chemotype-specific gene clusters in the toxigenic black mold Stachybotrys.</title>
        <authorList>
            <person name="Semeiks J."/>
            <person name="Borek D."/>
            <person name="Otwinowski Z."/>
            <person name="Grishin N.V."/>
        </authorList>
    </citation>
    <scope>NUCLEOTIDE SEQUENCE [LARGE SCALE GENOMIC DNA]</scope>
    <source>
        <strain evidence="13 14">IBT 40285</strain>
    </source>
</reference>
<dbReference type="SMART" id="SM00450">
    <property type="entry name" value="RHOD"/>
    <property type="match status" value="2"/>
</dbReference>
<dbReference type="Gene3D" id="3.30.230.10">
    <property type="match status" value="1"/>
</dbReference>
<dbReference type="Proteomes" id="UP000028524">
    <property type="component" value="Unassembled WGS sequence"/>
</dbReference>
<dbReference type="HOGENOM" id="CLU_022940_0_0_1"/>
<keyword evidence="5 8" id="KW-0687">Ribonucleoprotein</keyword>
<dbReference type="PANTHER" id="PTHR11364:SF27">
    <property type="entry name" value="SULFURTRANSFERASE"/>
    <property type="match status" value="1"/>
</dbReference>
<evidence type="ECO:0000256" key="4">
    <source>
        <dbReference type="ARBA" id="ARBA00022980"/>
    </source>
</evidence>
<dbReference type="Pfam" id="PF00333">
    <property type="entry name" value="Ribosomal_S5"/>
    <property type="match status" value="1"/>
</dbReference>
<evidence type="ECO:0000256" key="6">
    <source>
        <dbReference type="ARBA" id="ARBA00035255"/>
    </source>
</evidence>
<evidence type="ECO:0000313" key="13">
    <source>
        <dbReference type="EMBL" id="KFA62097.1"/>
    </source>
</evidence>
<dbReference type="InterPro" id="IPR018192">
    <property type="entry name" value="Ribosomal_uS5_N_CS"/>
</dbReference>
<dbReference type="PROSITE" id="PS50881">
    <property type="entry name" value="S5_DSRBD"/>
    <property type="match status" value="1"/>
</dbReference>
<dbReference type="InterPro" id="IPR013810">
    <property type="entry name" value="Ribosomal_uS5_N"/>
</dbReference>
<dbReference type="AlphaFoldDB" id="A0A084QDR2"/>
<keyword evidence="14" id="KW-1185">Reference proteome</keyword>
<evidence type="ECO:0000256" key="7">
    <source>
        <dbReference type="ARBA" id="ARBA00035407"/>
    </source>
</evidence>
<dbReference type="SUPFAM" id="SSF54768">
    <property type="entry name" value="dsRNA-binding domain-like"/>
    <property type="match status" value="1"/>
</dbReference>
<dbReference type="InterPro" id="IPR005711">
    <property type="entry name" value="Ribosomal_uS5_euk/arc"/>
</dbReference>
<feature type="compositionally biased region" description="Low complexity" evidence="10">
    <location>
        <begin position="429"/>
        <end position="439"/>
    </location>
</feature>
<dbReference type="InterPro" id="IPR001763">
    <property type="entry name" value="Rhodanese-like_dom"/>
</dbReference>
<evidence type="ECO:0000256" key="5">
    <source>
        <dbReference type="ARBA" id="ARBA00023274"/>
    </source>
</evidence>
<organism evidence="13 14">
    <name type="scientific">Stachybotrys chlorohalonatus (strain IBT 40285)</name>
    <dbReference type="NCBI Taxonomy" id="1283841"/>
    <lineage>
        <taxon>Eukaryota</taxon>
        <taxon>Fungi</taxon>
        <taxon>Dikarya</taxon>
        <taxon>Ascomycota</taxon>
        <taxon>Pezizomycotina</taxon>
        <taxon>Sordariomycetes</taxon>
        <taxon>Hypocreomycetidae</taxon>
        <taxon>Hypocreales</taxon>
        <taxon>Stachybotryaceae</taxon>
        <taxon>Stachybotrys</taxon>
    </lineage>
</organism>
<dbReference type="GO" id="GO:0003723">
    <property type="term" value="F:RNA binding"/>
    <property type="evidence" value="ECO:0007669"/>
    <property type="project" value="InterPro"/>
</dbReference>
<feature type="compositionally biased region" description="Basic residues" evidence="10">
    <location>
        <begin position="454"/>
        <end position="463"/>
    </location>
</feature>
<comment type="similarity">
    <text evidence="1 9">Belongs to the universal ribosomal protein uS5 family.</text>
</comment>
<evidence type="ECO:0000256" key="3">
    <source>
        <dbReference type="ARBA" id="ARBA00022737"/>
    </source>
</evidence>
<dbReference type="PROSITE" id="PS00585">
    <property type="entry name" value="RIBOSOMAL_S5"/>
    <property type="match status" value="1"/>
</dbReference>
<dbReference type="InterPro" id="IPR036873">
    <property type="entry name" value="Rhodanese-like_dom_sf"/>
</dbReference>
<dbReference type="GO" id="GO:0004792">
    <property type="term" value="F:thiosulfate-cyanide sulfurtransferase activity"/>
    <property type="evidence" value="ECO:0007669"/>
    <property type="project" value="TreeGrafter"/>
</dbReference>
<dbReference type="InterPro" id="IPR020568">
    <property type="entry name" value="Ribosomal_Su5_D2-typ_SF"/>
</dbReference>
<dbReference type="Gene3D" id="3.40.250.10">
    <property type="entry name" value="Rhodanese-like domain"/>
    <property type="match status" value="2"/>
</dbReference>
<dbReference type="InterPro" id="IPR045078">
    <property type="entry name" value="TST/MPST-like"/>
</dbReference>
<name>A0A084QDR2_STAC4</name>
<dbReference type="GO" id="GO:0006412">
    <property type="term" value="P:translation"/>
    <property type="evidence" value="ECO:0007669"/>
    <property type="project" value="InterPro"/>
</dbReference>
<evidence type="ECO:0000259" key="12">
    <source>
        <dbReference type="PROSITE" id="PS50881"/>
    </source>
</evidence>
<feature type="compositionally biased region" description="Polar residues" evidence="10">
    <location>
        <begin position="400"/>
        <end position="415"/>
    </location>
</feature>
<dbReference type="FunFam" id="3.30.160.20:FF:000002">
    <property type="entry name" value="40S ribosomal protein S2"/>
    <property type="match status" value="1"/>
</dbReference>
<dbReference type="GO" id="GO:0003735">
    <property type="term" value="F:structural constituent of ribosome"/>
    <property type="evidence" value="ECO:0007669"/>
    <property type="project" value="UniProtKB-UniRule"/>
</dbReference>
<dbReference type="SUPFAM" id="SSF54211">
    <property type="entry name" value="Ribosomal protein S5 domain 2-like"/>
    <property type="match status" value="1"/>
</dbReference>
<gene>
    <name evidence="13" type="ORF">S40285_06777</name>
</gene>
<dbReference type="STRING" id="1283841.A0A084QDR2"/>
<dbReference type="Pfam" id="PF03719">
    <property type="entry name" value="Ribosomal_S5_C"/>
    <property type="match status" value="1"/>
</dbReference>
<protein>
    <recommendedName>
        <fullName evidence="6">Small ribosomal subunit protein uS5</fullName>
    </recommendedName>
    <alternativeName>
        <fullName evidence="7">40S ribosomal protein S2</fullName>
    </alternativeName>
</protein>
<keyword evidence="3" id="KW-0677">Repeat</keyword>
<feature type="domain" description="S5 DRBM" evidence="12">
    <location>
        <begin position="512"/>
        <end position="575"/>
    </location>
</feature>
<dbReference type="PANTHER" id="PTHR11364">
    <property type="entry name" value="THIOSULFATE SULFERTANSFERASE"/>
    <property type="match status" value="1"/>
</dbReference>
<dbReference type="FunFam" id="3.40.250.10:FF:000001">
    <property type="entry name" value="Sulfurtransferase"/>
    <property type="match status" value="1"/>
</dbReference>
<feature type="domain" description="Rhodanese" evidence="11">
    <location>
        <begin position="214"/>
        <end position="332"/>
    </location>
</feature>
<dbReference type="PROSITE" id="PS50206">
    <property type="entry name" value="RHODANESE_3"/>
    <property type="match status" value="2"/>
</dbReference>
<accession>A0A084QDR2</accession>
<keyword evidence="2" id="KW-0808">Transferase</keyword>
<dbReference type="NCBIfam" id="TIGR01020">
    <property type="entry name" value="uS5_euk_arch"/>
    <property type="match status" value="1"/>
</dbReference>
<dbReference type="Gene3D" id="3.30.160.20">
    <property type="match status" value="1"/>
</dbReference>
<dbReference type="GO" id="GO:0015935">
    <property type="term" value="C:small ribosomal subunit"/>
    <property type="evidence" value="ECO:0007669"/>
    <property type="project" value="InterPro"/>
</dbReference>
<dbReference type="GO" id="GO:0005739">
    <property type="term" value="C:mitochondrion"/>
    <property type="evidence" value="ECO:0007669"/>
    <property type="project" value="TreeGrafter"/>
</dbReference>
<feature type="region of interest" description="Disordered" evidence="10">
    <location>
        <begin position="372"/>
        <end position="471"/>
    </location>
</feature>
<keyword evidence="4 8" id="KW-0689">Ribosomal protein</keyword>
<dbReference type="InterPro" id="IPR005324">
    <property type="entry name" value="Ribosomal_uS5_C"/>
</dbReference>
<dbReference type="InterPro" id="IPR014721">
    <property type="entry name" value="Ribsml_uS5_D2-typ_fold_subgr"/>
</dbReference>
<dbReference type="InParanoid" id="A0A084QDR2"/>
<evidence type="ECO:0000256" key="10">
    <source>
        <dbReference type="SAM" id="MobiDB-lite"/>
    </source>
</evidence>
<dbReference type="FunFam" id="3.30.230.10:FF:000004">
    <property type="entry name" value="40S ribosomal protein S2"/>
    <property type="match status" value="1"/>
</dbReference>
<dbReference type="FunFam" id="3.40.250.10:FF:000033">
    <property type="entry name" value="Thiosulfate sulfurtransferase TUM1"/>
    <property type="match status" value="1"/>
</dbReference>
<dbReference type="SUPFAM" id="SSF52821">
    <property type="entry name" value="Rhodanese/Cell cycle control phosphatase"/>
    <property type="match status" value="2"/>
</dbReference>
<proteinExistence type="inferred from homology"/>
<evidence type="ECO:0000256" key="9">
    <source>
        <dbReference type="RuleBase" id="RU003823"/>
    </source>
</evidence>
<dbReference type="OrthoDB" id="270167at2759"/>
<sequence>MAPMAALLGRAPRMGFSNSSFQAFRSNSPLRRSFSSYLVTPKELHEALKKNPPSPISTDARVIPLCASWFLPNDGRSGIEVFRELRIPKARFFDLDKVIDRRSPYPHMLPSAKEFASAMSELGIRKEDIVVVYDSKELGIFSAPRVGWTLKAFGHPRVHILNNFKLWVEQGLPTESGNVYTVECCPYPISELDESKVASFEDVKEVALDYNKEGAEGIQILDARSHARFTGEAPEPREGLSSGHMPGSISLPVTDVLDPNTKAFLEPGKLREVFKAKGVDPDKPIISSCGTGVTACVIETALEVAEYGSPSTRKVYDGSWTEWAQRVRPSDNLIRKVDVFLLGLYQYLGSYYPVMVPVRMLRGTRLARLIEHTPQKYPPSAPTPARARKSNHQIPRADDQNPTLDAESLTQQPNSHPLPHHNNKDTMADRGASGGAPPARGGGFGSRGGDRGRGRGRGRGRRGGKSEEKEWQPVTKLGRLVKAGKINSMEEIYLHSLPIKEYQIVDNFLPKLKDEVMKIKPVQKQTRAGQRTRFKAIVIIGDSEGHVGLGIKTSKEVATAIRAAIIIAKLSVIPVRRGYWGNNLGQPHSLPCKESGKCGSVTVRLIPAPRGTGLVASPAVKRFLQLAGVEDAYTSSAGSTKTLENTLKATFVAVSNTYGFLTPNLWKETKLLKSPLDEFADTLREGKKY</sequence>
<dbReference type="CDD" id="cd01448">
    <property type="entry name" value="TST_Repeat_1"/>
    <property type="match status" value="1"/>
</dbReference>
<evidence type="ECO:0000259" key="11">
    <source>
        <dbReference type="PROSITE" id="PS50206"/>
    </source>
</evidence>
<evidence type="ECO:0000256" key="8">
    <source>
        <dbReference type="PROSITE-ProRule" id="PRU00268"/>
    </source>
</evidence>
<dbReference type="CDD" id="cd01449">
    <property type="entry name" value="TST_Repeat_2"/>
    <property type="match status" value="1"/>
</dbReference>
<feature type="domain" description="Rhodanese" evidence="11">
    <location>
        <begin position="74"/>
        <end position="176"/>
    </location>
</feature>